<dbReference type="PANTHER" id="PTHR11136">
    <property type="entry name" value="FOLYLPOLYGLUTAMATE SYNTHASE-RELATED"/>
    <property type="match status" value="1"/>
</dbReference>
<evidence type="ECO:0000256" key="3">
    <source>
        <dbReference type="ARBA" id="ARBA00013025"/>
    </source>
</evidence>
<dbReference type="PROSITE" id="PS01012">
    <property type="entry name" value="FOLYLPOLYGLU_SYNT_2"/>
    <property type="match status" value="1"/>
</dbReference>
<evidence type="ECO:0000256" key="6">
    <source>
        <dbReference type="ARBA" id="ARBA00022741"/>
    </source>
</evidence>
<dbReference type="PROSITE" id="PS01011">
    <property type="entry name" value="FOLYLPOLYGLU_SYNT_1"/>
    <property type="match status" value="1"/>
</dbReference>
<dbReference type="InterPro" id="IPR036565">
    <property type="entry name" value="Mur-like_cat_sf"/>
</dbReference>
<reference evidence="14 15" key="1">
    <citation type="submission" date="2016-10" db="EMBL/GenBank/DDBJ databases">
        <authorList>
            <person name="de Groot N.N."/>
        </authorList>
    </citation>
    <scope>NUCLEOTIDE SEQUENCE [LARGE SCALE GENOMIC DNA]</scope>
    <source>
        <strain evidence="14 15">743A</strain>
    </source>
</reference>
<dbReference type="PIRSF" id="PIRSF001563">
    <property type="entry name" value="Folylpolyglu_synth"/>
    <property type="match status" value="1"/>
</dbReference>
<keyword evidence="7 11" id="KW-0067">ATP-binding</keyword>
<dbReference type="AlphaFoldDB" id="A0A1I6KS02"/>
<dbReference type="InterPro" id="IPR018109">
    <property type="entry name" value="Folylpolyglutamate_synth_CS"/>
</dbReference>
<dbReference type="InterPro" id="IPR004101">
    <property type="entry name" value="Mur_ligase_C"/>
</dbReference>
<dbReference type="OrthoDB" id="9809356at2"/>
<dbReference type="Gene3D" id="3.40.1190.10">
    <property type="entry name" value="Mur-like, catalytic domain"/>
    <property type="match status" value="1"/>
</dbReference>
<evidence type="ECO:0000256" key="11">
    <source>
        <dbReference type="PIRNR" id="PIRNR001563"/>
    </source>
</evidence>
<dbReference type="SUPFAM" id="SSF53244">
    <property type="entry name" value="MurD-like peptide ligases, peptide-binding domain"/>
    <property type="match status" value="1"/>
</dbReference>
<evidence type="ECO:0000313" key="15">
    <source>
        <dbReference type="Proteomes" id="UP000199659"/>
    </source>
</evidence>
<feature type="domain" description="Mur ligase C-terminal" evidence="12">
    <location>
        <begin position="297"/>
        <end position="409"/>
    </location>
</feature>
<dbReference type="PANTHER" id="PTHR11136:SF0">
    <property type="entry name" value="DIHYDROFOLATE SYNTHETASE-RELATED"/>
    <property type="match status" value="1"/>
</dbReference>
<keyword evidence="5" id="KW-0479">Metal-binding</keyword>
<dbReference type="STRING" id="37658.SAMN05661086_02643"/>
<dbReference type="GO" id="GO:0005737">
    <property type="term" value="C:cytoplasm"/>
    <property type="evidence" value="ECO:0007669"/>
    <property type="project" value="TreeGrafter"/>
</dbReference>
<keyword evidence="4 11" id="KW-0436">Ligase</keyword>
<dbReference type="EC" id="6.3.2.17" evidence="3"/>
<dbReference type="Pfam" id="PF08245">
    <property type="entry name" value="Mur_ligase_M"/>
    <property type="match status" value="1"/>
</dbReference>
<evidence type="ECO:0000256" key="9">
    <source>
        <dbReference type="ARBA" id="ARBA00030592"/>
    </source>
</evidence>
<keyword evidence="15" id="KW-1185">Reference proteome</keyword>
<comment type="similarity">
    <text evidence="2 11">Belongs to the folylpolyglutamate synthase family.</text>
</comment>
<sequence length="429" mass="48079">MDYKEAMEYVDECGQFGMVLGLDTMKELLRQLGNPEKNQKVLHIAGTNGKGSVGTFLTSILAAAGFKVGRYVSPVILEYCERIQFQKGKENQYIKQNTVAELLTKIRKCICAMRDQGFPHPTLFEIETAMAFLAFAEEKCDFVVLEVGLGGRLDATNVVENVEVSILTAIGMDHMKMLGNTIEKIAWEKCGIIKNEVPVITYVQEVSVQRVILQQCQEKGTELFCCDFTQLQIQSQSMEGTIFSYKEFSDIEISILGENQPKNAALALEVIQHLRKIGYLISEQAVKEGMKLAKWPGRFQVVSAEPLIVVDGAHNQPAAYSLIKSLDLYFPKQKWNFIVGIFADKEYEKILEITAPYAKKIVTITPPGARGLPAEQLSRIAKKHCQIVECGKDIRSVLERVSTCREEKFLVFGSLSFLGTVIEYFNANN</sequence>
<dbReference type="Proteomes" id="UP000199659">
    <property type="component" value="Unassembled WGS sequence"/>
</dbReference>
<dbReference type="GO" id="GO:0004326">
    <property type="term" value="F:tetrahydrofolylpolyglutamate synthase activity"/>
    <property type="evidence" value="ECO:0007669"/>
    <property type="project" value="UniProtKB-EC"/>
</dbReference>
<dbReference type="Pfam" id="PF02875">
    <property type="entry name" value="Mur_ligase_C"/>
    <property type="match status" value="1"/>
</dbReference>
<gene>
    <name evidence="14" type="ORF">SAMN05661086_02643</name>
</gene>
<feature type="domain" description="Mur ligase central" evidence="13">
    <location>
        <begin position="44"/>
        <end position="270"/>
    </location>
</feature>
<dbReference type="Gene3D" id="3.90.190.20">
    <property type="entry name" value="Mur ligase, C-terminal domain"/>
    <property type="match status" value="1"/>
</dbReference>
<dbReference type="GO" id="GO:0008841">
    <property type="term" value="F:dihydrofolate synthase activity"/>
    <property type="evidence" value="ECO:0007669"/>
    <property type="project" value="TreeGrafter"/>
</dbReference>
<dbReference type="EMBL" id="FOYZ01000010">
    <property type="protein sequence ID" value="SFR94009.1"/>
    <property type="molecule type" value="Genomic_DNA"/>
</dbReference>
<comment type="cofactor">
    <cofactor evidence="1">
        <name>Mg(2+)</name>
        <dbReference type="ChEBI" id="CHEBI:18420"/>
    </cofactor>
</comment>
<organism evidence="14 15">
    <name type="scientific">Anaeromicropila populeti</name>
    <dbReference type="NCBI Taxonomy" id="37658"/>
    <lineage>
        <taxon>Bacteria</taxon>
        <taxon>Bacillati</taxon>
        <taxon>Bacillota</taxon>
        <taxon>Clostridia</taxon>
        <taxon>Lachnospirales</taxon>
        <taxon>Lachnospiraceae</taxon>
        <taxon>Anaeromicropila</taxon>
    </lineage>
</organism>
<name>A0A1I6KS02_9FIRM</name>
<evidence type="ECO:0000256" key="7">
    <source>
        <dbReference type="ARBA" id="ARBA00022840"/>
    </source>
</evidence>
<evidence type="ECO:0000256" key="4">
    <source>
        <dbReference type="ARBA" id="ARBA00022598"/>
    </source>
</evidence>
<dbReference type="GO" id="GO:0046872">
    <property type="term" value="F:metal ion binding"/>
    <property type="evidence" value="ECO:0007669"/>
    <property type="project" value="UniProtKB-KW"/>
</dbReference>
<dbReference type="RefSeq" id="WP_092561544.1">
    <property type="nucleotide sequence ID" value="NZ_FOYZ01000010.1"/>
</dbReference>
<dbReference type="InterPro" id="IPR001645">
    <property type="entry name" value="Folylpolyglutamate_synth"/>
</dbReference>
<keyword evidence="8" id="KW-0460">Magnesium</keyword>
<proteinExistence type="inferred from homology"/>
<dbReference type="NCBIfam" id="TIGR01499">
    <property type="entry name" value="folC"/>
    <property type="match status" value="1"/>
</dbReference>
<evidence type="ECO:0000256" key="2">
    <source>
        <dbReference type="ARBA" id="ARBA00008276"/>
    </source>
</evidence>
<comment type="catalytic activity">
    <reaction evidence="10">
        <text>(6S)-5,6,7,8-tetrahydrofolyl-(gamma-L-Glu)(n) + L-glutamate + ATP = (6S)-5,6,7,8-tetrahydrofolyl-(gamma-L-Glu)(n+1) + ADP + phosphate + H(+)</text>
        <dbReference type="Rhea" id="RHEA:10580"/>
        <dbReference type="Rhea" id="RHEA-COMP:14738"/>
        <dbReference type="Rhea" id="RHEA-COMP:14740"/>
        <dbReference type="ChEBI" id="CHEBI:15378"/>
        <dbReference type="ChEBI" id="CHEBI:29985"/>
        <dbReference type="ChEBI" id="CHEBI:30616"/>
        <dbReference type="ChEBI" id="CHEBI:43474"/>
        <dbReference type="ChEBI" id="CHEBI:141005"/>
        <dbReference type="ChEBI" id="CHEBI:456216"/>
        <dbReference type="EC" id="6.3.2.17"/>
    </reaction>
</comment>
<dbReference type="SUPFAM" id="SSF53623">
    <property type="entry name" value="MurD-like peptide ligases, catalytic domain"/>
    <property type="match status" value="1"/>
</dbReference>
<evidence type="ECO:0000256" key="1">
    <source>
        <dbReference type="ARBA" id="ARBA00001946"/>
    </source>
</evidence>
<keyword evidence="6 11" id="KW-0547">Nucleotide-binding</keyword>
<evidence type="ECO:0000256" key="5">
    <source>
        <dbReference type="ARBA" id="ARBA00022723"/>
    </source>
</evidence>
<evidence type="ECO:0000313" key="14">
    <source>
        <dbReference type="EMBL" id="SFR94009.1"/>
    </source>
</evidence>
<evidence type="ECO:0000259" key="12">
    <source>
        <dbReference type="Pfam" id="PF02875"/>
    </source>
</evidence>
<accession>A0A1I6KS02</accession>
<dbReference type="GO" id="GO:0005524">
    <property type="term" value="F:ATP binding"/>
    <property type="evidence" value="ECO:0007669"/>
    <property type="project" value="UniProtKB-KW"/>
</dbReference>
<evidence type="ECO:0000256" key="10">
    <source>
        <dbReference type="ARBA" id="ARBA00047493"/>
    </source>
</evidence>
<dbReference type="InterPro" id="IPR013221">
    <property type="entry name" value="Mur_ligase_cen"/>
</dbReference>
<dbReference type="FunFam" id="3.40.1190.10:FF:000011">
    <property type="entry name" value="Folylpolyglutamate synthase/dihydrofolate synthase"/>
    <property type="match status" value="1"/>
</dbReference>
<evidence type="ECO:0000259" key="13">
    <source>
        <dbReference type="Pfam" id="PF08245"/>
    </source>
</evidence>
<protein>
    <recommendedName>
        <fullName evidence="3">tetrahydrofolate synthase</fullName>
        <ecNumber evidence="3">6.3.2.17</ecNumber>
    </recommendedName>
    <alternativeName>
        <fullName evidence="9">Tetrahydrofolylpolyglutamate synthase</fullName>
    </alternativeName>
</protein>
<evidence type="ECO:0000256" key="8">
    <source>
        <dbReference type="ARBA" id="ARBA00022842"/>
    </source>
</evidence>
<dbReference type="InterPro" id="IPR036615">
    <property type="entry name" value="Mur_ligase_C_dom_sf"/>
</dbReference>